<evidence type="ECO:0000313" key="1">
    <source>
        <dbReference type="EMBL" id="GAA4383755.1"/>
    </source>
</evidence>
<protein>
    <recommendedName>
        <fullName evidence="3">STAS/SEC14 domain-containing protein</fullName>
    </recommendedName>
</protein>
<dbReference type="RefSeq" id="WP_345224708.1">
    <property type="nucleotide sequence ID" value="NZ_BAABHA010000008.1"/>
</dbReference>
<dbReference type="Proteomes" id="UP001500454">
    <property type="component" value="Unassembled WGS sequence"/>
</dbReference>
<name>A0ABP8J2I5_9BACT</name>
<sequence>MHPLEAPVLSREVQNIFGRVFYRIEYHERTNIVEATWYGAATQQDLKNAVVAGLAVHEHSRCAYRLNDNTGFSGPWSDAVAWLEEEWLPRAYAAGIRYLAHVARPGSFGEQGGEAMLRGKIGSQVEVALFTDKAAAAAWLTAKQKA</sequence>
<reference evidence="2" key="1">
    <citation type="journal article" date="2019" name="Int. J. Syst. Evol. Microbiol.">
        <title>The Global Catalogue of Microorganisms (GCM) 10K type strain sequencing project: providing services to taxonomists for standard genome sequencing and annotation.</title>
        <authorList>
            <consortium name="The Broad Institute Genomics Platform"/>
            <consortium name="The Broad Institute Genome Sequencing Center for Infectious Disease"/>
            <person name="Wu L."/>
            <person name="Ma J."/>
        </authorList>
    </citation>
    <scope>NUCLEOTIDE SEQUENCE [LARGE SCALE GENOMIC DNA]</scope>
    <source>
        <strain evidence="2">JCM 17924</strain>
    </source>
</reference>
<organism evidence="1 2">
    <name type="scientific">Hymenobacter koreensis</name>
    <dbReference type="NCBI Taxonomy" id="1084523"/>
    <lineage>
        <taxon>Bacteria</taxon>
        <taxon>Pseudomonadati</taxon>
        <taxon>Bacteroidota</taxon>
        <taxon>Cytophagia</taxon>
        <taxon>Cytophagales</taxon>
        <taxon>Hymenobacteraceae</taxon>
        <taxon>Hymenobacter</taxon>
    </lineage>
</organism>
<evidence type="ECO:0000313" key="2">
    <source>
        <dbReference type="Proteomes" id="UP001500454"/>
    </source>
</evidence>
<comment type="caution">
    <text evidence="1">The sequence shown here is derived from an EMBL/GenBank/DDBJ whole genome shotgun (WGS) entry which is preliminary data.</text>
</comment>
<gene>
    <name evidence="1" type="ORF">GCM10023186_25180</name>
</gene>
<dbReference type="EMBL" id="BAABHA010000008">
    <property type="protein sequence ID" value="GAA4383755.1"/>
    <property type="molecule type" value="Genomic_DNA"/>
</dbReference>
<evidence type="ECO:0008006" key="3">
    <source>
        <dbReference type="Google" id="ProtNLM"/>
    </source>
</evidence>
<accession>A0ABP8J2I5</accession>
<keyword evidence="2" id="KW-1185">Reference proteome</keyword>
<proteinExistence type="predicted"/>